<evidence type="ECO:0000259" key="3">
    <source>
        <dbReference type="Pfam" id="PF00144"/>
    </source>
</evidence>
<dbReference type="InterPro" id="IPR012338">
    <property type="entry name" value="Beta-lactam/transpept-like"/>
</dbReference>
<feature type="domain" description="Beta-lactamase-related" evidence="3">
    <location>
        <begin position="43"/>
        <end position="366"/>
    </location>
</feature>
<evidence type="ECO:0000313" key="4">
    <source>
        <dbReference type="EMBL" id="WXK48338.1"/>
    </source>
</evidence>
<dbReference type="SUPFAM" id="SSF56601">
    <property type="entry name" value="beta-lactamase/transpeptidase-like"/>
    <property type="match status" value="1"/>
</dbReference>
<proteinExistence type="predicted"/>
<keyword evidence="4" id="KW-0378">Hydrolase</keyword>
<name>A0ABZ2Q7S9_9FLAO</name>
<dbReference type="InterPro" id="IPR001466">
    <property type="entry name" value="Beta-lactam-related"/>
</dbReference>
<keyword evidence="1" id="KW-0802">TPR repeat</keyword>
<sequence length="512" mass="58165">MKTIIIYFMVALASLIMNCYGQSKTDNFKNYFDLISSQHNGNILVSQNGKTIAQLSSGYSNIPKKQTCNINSSFNLASISKVITSTAVLQLRDKGKFKLDDPLTNYLKEFPFKDVTIRHLLTHTSGLPDLELFEELVKHFPDTIITNRNIIPELQKWKHGLYFKPGDEFRYCNTEYNLLALLIEKTSGLKFNTYLEKNIFRKAGMHHTYLSIYPDFDSKDKLAVIPHGKEHPGYDSTYTAADSIPRYKYLNYNNKGTVGQGGVMSTTTDLLLFDRAFFNGKLLKMTSLQEALTPLTLNNGSTYYQDRMDTLDGEGKMTYGLGWEIFEQPDYGKSVGHGGYKIGLATFYWHNIAKDQVLIGFDNTASSEFGRFLTSSIAILNDKSPLAIRTSKSLVTLYGTALVNRGIDYAASVLNSNKSKETYYLSEWEMNELGYNLYYMSKFKGHEELALETFKLATLLFQDSFNTYDSYAQLLMESGKNEEAVMMYSKSIIMNPDNEQGKQKLAQLLNEK</sequence>
<dbReference type="Pfam" id="PF00144">
    <property type="entry name" value="Beta-lactamase"/>
    <property type="match status" value="1"/>
</dbReference>
<dbReference type="PANTHER" id="PTHR46825:SF9">
    <property type="entry name" value="BETA-LACTAMASE-RELATED DOMAIN-CONTAINING PROTEIN"/>
    <property type="match status" value="1"/>
</dbReference>
<dbReference type="InterPro" id="IPR050491">
    <property type="entry name" value="AmpC-like"/>
</dbReference>
<organism evidence="4 5">
    <name type="scientific">Flavobacterium ginsenosidimutans</name>
    <dbReference type="NCBI Taxonomy" id="687844"/>
    <lineage>
        <taxon>Bacteria</taxon>
        <taxon>Pseudomonadati</taxon>
        <taxon>Bacteroidota</taxon>
        <taxon>Flavobacteriia</taxon>
        <taxon>Flavobacteriales</taxon>
        <taxon>Flavobacteriaceae</taxon>
        <taxon>Flavobacterium</taxon>
    </lineage>
</organism>
<dbReference type="GO" id="GO:0016787">
    <property type="term" value="F:hydrolase activity"/>
    <property type="evidence" value="ECO:0007669"/>
    <property type="project" value="UniProtKB-KW"/>
</dbReference>
<dbReference type="PROSITE" id="PS50005">
    <property type="entry name" value="TPR"/>
    <property type="match status" value="1"/>
</dbReference>
<gene>
    <name evidence="4" type="ORF">V6624_15020</name>
</gene>
<dbReference type="Gene3D" id="3.40.710.10">
    <property type="entry name" value="DD-peptidase/beta-lactamase superfamily"/>
    <property type="match status" value="1"/>
</dbReference>
<evidence type="ECO:0000256" key="2">
    <source>
        <dbReference type="SAM" id="SignalP"/>
    </source>
</evidence>
<dbReference type="InterPro" id="IPR019734">
    <property type="entry name" value="TPR_rpt"/>
</dbReference>
<evidence type="ECO:0000256" key="1">
    <source>
        <dbReference type="PROSITE-ProRule" id="PRU00339"/>
    </source>
</evidence>
<reference evidence="4 5" key="1">
    <citation type="submission" date="2024-02" db="EMBL/GenBank/DDBJ databases">
        <title>complete genome of Flavobacterium ginsenosidimutans Str. YTB16.</title>
        <authorList>
            <person name="Wang Q."/>
        </authorList>
    </citation>
    <scope>NUCLEOTIDE SEQUENCE [LARGE SCALE GENOMIC DNA]</scope>
    <source>
        <strain evidence="4 5">YTB16</strain>
    </source>
</reference>
<feature type="repeat" description="TPR" evidence="1">
    <location>
        <begin position="465"/>
        <end position="498"/>
    </location>
</feature>
<feature type="chain" id="PRO_5045820855" evidence="2">
    <location>
        <begin position="22"/>
        <end position="512"/>
    </location>
</feature>
<dbReference type="EC" id="3.1.1.103" evidence="4"/>
<keyword evidence="2" id="KW-0732">Signal</keyword>
<dbReference type="RefSeq" id="WP_338839140.1">
    <property type="nucleotide sequence ID" value="NZ_CP147988.1"/>
</dbReference>
<dbReference type="Gene3D" id="1.25.40.10">
    <property type="entry name" value="Tetratricopeptide repeat domain"/>
    <property type="match status" value="1"/>
</dbReference>
<accession>A0ABZ2Q7S9</accession>
<keyword evidence="5" id="KW-1185">Reference proteome</keyword>
<dbReference type="EMBL" id="CP147988">
    <property type="protein sequence ID" value="WXK48338.1"/>
    <property type="molecule type" value="Genomic_DNA"/>
</dbReference>
<dbReference type="PANTHER" id="PTHR46825">
    <property type="entry name" value="D-ALANYL-D-ALANINE-CARBOXYPEPTIDASE/ENDOPEPTIDASE AMPH"/>
    <property type="match status" value="1"/>
</dbReference>
<evidence type="ECO:0000313" key="5">
    <source>
        <dbReference type="Proteomes" id="UP001447857"/>
    </source>
</evidence>
<protein>
    <submittedName>
        <fullName evidence="4">Serine hydrolase domain-containing protein</fullName>
        <ecNumber evidence="4">3.1.1.103</ecNumber>
    </submittedName>
</protein>
<feature type="signal peptide" evidence="2">
    <location>
        <begin position="1"/>
        <end position="21"/>
    </location>
</feature>
<dbReference type="SUPFAM" id="SSF48452">
    <property type="entry name" value="TPR-like"/>
    <property type="match status" value="1"/>
</dbReference>
<dbReference type="Proteomes" id="UP001447857">
    <property type="component" value="Chromosome"/>
</dbReference>
<dbReference type="InterPro" id="IPR011990">
    <property type="entry name" value="TPR-like_helical_dom_sf"/>
</dbReference>